<sequence length="94" mass="10464">MGTVPFTMRLEEDLKSSLEAEAAREDRSASYLATRAIRMMLEAKAAKRSLVEEAMAEADKGEFVSDEKMNAWFQSLGTDNELPEPEPDVLIKPA</sequence>
<comment type="caution">
    <text evidence="1">The sequence shown here is derived from an EMBL/GenBank/DDBJ whole genome shotgun (WGS) entry which is preliminary data.</text>
</comment>
<dbReference type="PANTHER" id="PTHR40688">
    <property type="match status" value="1"/>
</dbReference>
<evidence type="ECO:0000313" key="2">
    <source>
        <dbReference type="Proteomes" id="UP001073227"/>
    </source>
</evidence>
<dbReference type="InterPro" id="IPR010985">
    <property type="entry name" value="Ribbon_hlx_hlx"/>
</dbReference>
<proteinExistence type="predicted"/>
<dbReference type="PANTHER" id="PTHR40688:SF2">
    <property type="entry name" value="RIBBON-HELIX-HELIX PROTEIN COPG DOMAIN-CONTAINING PROTEIN"/>
    <property type="match status" value="1"/>
</dbReference>
<reference evidence="1" key="1">
    <citation type="submission" date="2022-10" db="EMBL/GenBank/DDBJ databases">
        <title>Hoeflea sp. G2-23, isolated from marine algae.</title>
        <authorList>
            <person name="Kristyanto S."/>
            <person name="Kim J.M."/>
            <person name="Jeon C.O."/>
        </authorList>
    </citation>
    <scope>NUCLEOTIDE SEQUENCE</scope>
    <source>
        <strain evidence="1">G2-23</strain>
    </source>
</reference>
<protein>
    <recommendedName>
        <fullName evidence="3">CopG family transcriptional regulator</fullName>
    </recommendedName>
</protein>
<keyword evidence="2" id="KW-1185">Reference proteome</keyword>
<dbReference type="Proteomes" id="UP001073227">
    <property type="component" value="Unassembled WGS sequence"/>
</dbReference>
<dbReference type="EMBL" id="JAOVZR010000001">
    <property type="protein sequence ID" value="MCY0146288.1"/>
    <property type="molecule type" value="Genomic_DNA"/>
</dbReference>
<accession>A0ABT3Z3E2</accession>
<gene>
    <name evidence="1" type="ORF">OEG84_00780</name>
</gene>
<evidence type="ECO:0000313" key="1">
    <source>
        <dbReference type="EMBL" id="MCY0146288.1"/>
    </source>
</evidence>
<name>A0ABT3Z3E2_9HYPH</name>
<dbReference type="SUPFAM" id="SSF47598">
    <property type="entry name" value="Ribbon-helix-helix"/>
    <property type="match status" value="1"/>
</dbReference>
<dbReference type="RefSeq" id="WP_267651968.1">
    <property type="nucleotide sequence ID" value="NZ_JAOVZR010000001.1"/>
</dbReference>
<dbReference type="InterPro" id="IPR052991">
    <property type="entry name" value="Non-func_TypeII_TA_Antitoxin"/>
</dbReference>
<evidence type="ECO:0008006" key="3">
    <source>
        <dbReference type="Google" id="ProtNLM"/>
    </source>
</evidence>
<organism evidence="1 2">
    <name type="scientific">Hoeflea algicola</name>
    <dbReference type="NCBI Taxonomy" id="2983763"/>
    <lineage>
        <taxon>Bacteria</taxon>
        <taxon>Pseudomonadati</taxon>
        <taxon>Pseudomonadota</taxon>
        <taxon>Alphaproteobacteria</taxon>
        <taxon>Hyphomicrobiales</taxon>
        <taxon>Rhizobiaceae</taxon>
        <taxon>Hoeflea</taxon>
    </lineage>
</organism>